<keyword evidence="1" id="KW-0732">Signal</keyword>
<feature type="chain" id="PRO_5022237618" description="Outer membrane protein beta-barrel domain-containing protein" evidence="1">
    <location>
        <begin position="24"/>
        <end position="197"/>
    </location>
</feature>
<accession>A0A540WZL5</accession>
<dbReference type="Proteomes" id="UP000315369">
    <property type="component" value="Unassembled WGS sequence"/>
</dbReference>
<dbReference type="AlphaFoldDB" id="A0A540WZL5"/>
<dbReference type="RefSeq" id="WP_141643898.1">
    <property type="nucleotide sequence ID" value="NZ_VIFM01000069.1"/>
</dbReference>
<dbReference type="OrthoDB" id="5381546at2"/>
<keyword evidence="3" id="KW-1185">Reference proteome</keyword>
<dbReference type="EMBL" id="VIFM01000069">
    <property type="protein sequence ID" value="TQF14432.1"/>
    <property type="molecule type" value="Genomic_DNA"/>
</dbReference>
<comment type="caution">
    <text evidence="2">The sequence shown here is derived from an EMBL/GenBank/DDBJ whole genome shotgun (WGS) entry which is preliminary data.</text>
</comment>
<evidence type="ECO:0008006" key="4">
    <source>
        <dbReference type="Google" id="ProtNLM"/>
    </source>
</evidence>
<evidence type="ECO:0000313" key="3">
    <source>
        <dbReference type="Proteomes" id="UP000315369"/>
    </source>
</evidence>
<evidence type="ECO:0000256" key="1">
    <source>
        <dbReference type="SAM" id="SignalP"/>
    </source>
</evidence>
<protein>
    <recommendedName>
        <fullName evidence="4">Outer membrane protein beta-barrel domain-containing protein</fullName>
    </recommendedName>
</protein>
<proteinExistence type="predicted"/>
<organism evidence="2 3">
    <name type="scientific">Myxococcus llanfairpwllgwyngyllgogerychwyrndrobwllllantysiliogogogochensis</name>
    <dbReference type="NCBI Taxonomy" id="2590453"/>
    <lineage>
        <taxon>Bacteria</taxon>
        <taxon>Pseudomonadati</taxon>
        <taxon>Myxococcota</taxon>
        <taxon>Myxococcia</taxon>
        <taxon>Myxococcales</taxon>
        <taxon>Cystobacterineae</taxon>
        <taxon>Myxococcaceae</taxon>
        <taxon>Myxococcus</taxon>
    </lineage>
</organism>
<gene>
    <name evidence="2" type="ORF">FJV41_18845</name>
</gene>
<feature type="signal peptide" evidence="1">
    <location>
        <begin position="1"/>
        <end position="23"/>
    </location>
</feature>
<name>A0A540WZL5_9BACT</name>
<reference evidence="2 3" key="1">
    <citation type="submission" date="2019-06" db="EMBL/GenBank/DDBJ databases">
        <authorList>
            <person name="Livingstone P."/>
            <person name="Whitworth D."/>
        </authorList>
    </citation>
    <scope>NUCLEOTIDE SEQUENCE [LARGE SCALE GENOMIC DNA]</scope>
    <source>
        <strain evidence="2 3">AM401</strain>
    </source>
</reference>
<evidence type="ECO:0000313" key="2">
    <source>
        <dbReference type="EMBL" id="TQF14432.1"/>
    </source>
</evidence>
<sequence>MARSWLVGGLLASMLLAAHPVRAAPREAGAPWYVPDHAALQFAGSIGMLAAGPGWAFLDEQLELEVLVGWAPRAVAGADFVTLTLKGQWHPFHVTHREWSFRPFTVGAAFSYTFGDDYFLTLPDRYVSGYYWFKTALRPALLLGGSAGRPVPSLGLRHLEGYYELVATDYRIVQFLQNPSTVKTGLFTLALGARVRF</sequence>